<gene>
    <name evidence="1" type="ORF">AB2B41_07030</name>
</gene>
<evidence type="ECO:0000313" key="1">
    <source>
        <dbReference type="EMBL" id="MEW9919350.1"/>
    </source>
</evidence>
<dbReference type="Proteomes" id="UP001556098">
    <property type="component" value="Unassembled WGS sequence"/>
</dbReference>
<dbReference type="RefSeq" id="WP_367877054.1">
    <property type="nucleotide sequence ID" value="NZ_JBFNXX010000004.1"/>
</dbReference>
<comment type="caution">
    <text evidence="1">The sequence shown here is derived from an EMBL/GenBank/DDBJ whole genome shotgun (WGS) entry which is preliminary data.</text>
</comment>
<reference evidence="1 2" key="1">
    <citation type="submission" date="2024-07" db="EMBL/GenBank/DDBJ databases">
        <title>Marimonas sp.nov., isolated from tidal-flat sediment.</title>
        <authorList>
            <person name="Jayan J.N."/>
            <person name="Lee S.S."/>
        </authorList>
    </citation>
    <scope>NUCLEOTIDE SEQUENCE [LARGE SCALE GENOMIC DNA]</scope>
    <source>
        <strain evidence="1 2">MJW-29</strain>
    </source>
</reference>
<sequence>MQEIEAVSGLRCTLVRGANPVAISPAAAHFPVLGKARIATE</sequence>
<name>A0ABV3RK59_9RHOB</name>
<proteinExistence type="predicted"/>
<evidence type="ECO:0000313" key="2">
    <source>
        <dbReference type="Proteomes" id="UP001556098"/>
    </source>
</evidence>
<accession>A0ABV3RK59</accession>
<dbReference type="EMBL" id="JBFNXX010000004">
    <property type="protein sequence ID" value="MEW9919350.1"/>
    <property type="molecule type" value="Genomic_DNA"/>
</dbReference>
<keyword evidence="2" id="KW-1185">Reference proteome</keyword>
<organism evidence="1 2">
    <name type="scientific">Sulfitobacter sediminis</name>
    <dbReference type="NCBI Taxonomy" id="3234186"/>
    <lineage>
        <taxon>Bacteria</taxon>
        <taxon>Pseudomonadati</taxon>
        <taxon>Pseudomonadota</taxon>
        <taxon>Alphaproteobacteria</taxon>
        <taxon>Rhodobacterales</taxon>
        <taxon>Roseobacteraceae</taxon>
        <taxon>Sulfitobacter</taxon>
    </lineage>
</organism>
<protein>
    <submittedName>
        <fullName evidence="1">Uncharacterized protein</fullName>
    </submittedName>
</protein>